<dbReference type="GO" id="GO:0006284">
    <property type="term" value="P:base-excision repair"/>
    <property type="evidence" value="ECO:0007669"/>
    <property type="project" value="InterPro"/>
</dbReference>
<name>A0AAN9INT9_CROPI</name>
<dbReference type="PANTHER" id="PTHR31116:SF25">
    <property type="entry name" value="DNA GLYCOSYLASE SUPERFAMILY PROTEIN"/>
    <property type="match status" value="1"/>
</dbReference>
<dbReference type="EMBL" id="JAYWIO010000002">
    <property type="protein sequence ID" value="KAK7283344.1"/>
    <property type="molecule type" value="Genomic_DNA"/>
</dbReference>
<keyword evidence="1" id="KW-0479">Metal-binding</keyword>
<dbReference type="AlphaFoldDB" id="A0AAN9INT9"/>
<evidence type="ECO:0000313" key="4">
    <source>
        <dbReference type="Proteomes" id="UP001372338"/>
    </source>
</evidence>
<keyword evidence="1" id="KW-0862">Zinc</keyword>
<evidence type="ECO:0000313" key="3">
    <source>
        <dbReference type="EMBL" id="KAK7283344.1"/>
    </source>
</evidence>
<feature type="binding site" evidence="1">
    <location>
        <position position="128"/>
    </location>
    <ligand>
        <name>Zn(2+)</name>
        <dbReference type="ChEBI" id="CHEBI:29105"/>
    </ligand>
</feature>
<evidence type="ECO:0008006" key="5">
    <source>
        <dbReference type="Google" id="ProtNLM"/>
    </source>
</evidence>
<proteinExistence type="predicted"/>
<feature type="binding site" evidence="1">
    <location>
        <position position="143"/>
    </location>
    <ligand>
        <name>Zn(2+)</name>
        <dbReference type="ChEBI" id="CHEBI:29105"/>
    </ligand>
</feature>
<feature type="region of interest" description="Disordered" evidence="2">
    <location>
        <begin position="1"/>
        <end position="37"/>
    </location>
</feature>
<dbReference type="Gene3D" id="1.10.340.30">
    <property type="entry name" value="Hypothetical protein, domain 2"/>
    <property type="match status" value="1"/>
</dbReference>
<evidence type="ECO:0000256" key="2">
    <source>
        <dbReference type="SAM" id="MobiDB-lite"/>
    </source>
</evidence>
<organism evidence="3 4">
    <name type="scientific">Crotalaria pallida</name>
    <name type="common">Smooth rattlebox</name>
    <name type="synonym">Crotalaria striata</name>
    <dbReference type="NCBI Taxonomy" id="3830"/>
    <lineage>
        <taxon>Eukaryota</taxon>
        <taxon>Viridiplantae</taxon>
        <taxon>Streptophyta</taxon>
        <taxon>Embryophyta</taxon>
        <taxon>Tracheophyta</taxon>
        <taxon>Spermatophyta</taxon>
        <taxon>Magnoliopsida</taxon>
        <taxon>eudicotyledons</taxon>
        <taxon>Gunneridae</taxon>
        <taxon>Pentapetalae</taxon>
        <taxon>rosids</taxon>
        <taxon>fabids</taxon>
        <taxon>Fabales</taxon>
        <taxon>Fabaceae</taxon>
        <taxon>Papilionoideae</taxon>
        <taxon>50 kb inversion clade</taxon>
        <taxon>genistoids sensu lato</taxon>
        <taxon>core genistoids</taxon>
        <taxon>Crotalarieae</taxon>
        <taxon>Crotalaria</taxon>
    </lineage>
</organism>
<feature type="binding site" evidence="1">
    <location>
        <position position="301"/>
    </location>
    <ligand>
        <name>Zn(2+)</name>
        <dbReference type="ChEBI" id="CHEBI:29105"/>
    </ligand>
</feature>
<sequence length="340" mass="38430">MPVAAKLKPASVPRPVLKPGGNRVTHVSEDTKSRNLKKKPQRTVIKKEQVVAQIGDESVVVLRSNNVSCVDSTYSSDSDVSVAKKVNSRRSVKRNGIKAARVTPDAAEVATLCVTPKVEGPPLPPKRCDWITPRSDPLYTTFHDEEWGVPVDDDRKLFELLVFSQALAEHTWPAILNQRDIFRKLFENFDPSSIALFSEKKLLTPKINGNSLLSEPKFRAIVENAKQILKVQQEFGSFSKYCWRFVNHKPIRNEFRYGRQVPVKTPKAELISKDMMRRGFQCVGPTVVYSFMQVAGLVNDHLLTCFRYQECNVTTKNEFKTEVKEKKVHNEGIGSMTEGV</sequence>
<evidence type="ECO:0000256" key="1">
    <source>
        <dbReference type="PIRSR" id="PIRSR605019-1"/>
    </source>
</evidence>
<dbReference type="InterPro" id="IPR005019">
    <property type="entry name" value="Adenine_glyco"/>
</dbReference>
<dbReference type="GO" id="GO:0046872">
    <property type="term" value="F:metal ion binding"/>
    <property type="evidence" value="ECO:0007669"/>
    <property type="project" value="UniProtKB-KW"/>
</dbReference>
<dbReference type="SUPFAM" id="SSF48150">
    <property type="entry name" value="DNA-glycosylase"/>
    <property type="match status" value="1"/>
</dbReference>
<protein>
    <recommendedName>
        <fullName evidence="5">DNA-3-methyladenine glycosylase I</fullName>
    </recommendedName>
</protein>
<feature type="binding site" evidence="1">
    <location>
        <position position="305"/>
    </location>
    <ligand>
        <name>Zn(2+)</name>
        <dbReference type="ChEBI" id="CHEBI:29105"/>
    </ligand>
</feature>
<keyword evidence="4" id="KW-1185">Reference proteome</keyword>
<dbReference type="GO" id="GO:0008725">
    <property type="term" value="F:DNA-3-methyladenine glycosylase activity"/>
    <property type="evidence" value="ECO:0007669"/>
    <property type="project" value="InterPro"/>
</dbReference>
<accession>A0AAN9INT9</accession>
<comment type="caution">
    <text evidence="3">The sequence shown here is derived from an EMBL/GenBank/DDBJ whole genome shotgun (WGS) entry which is preliminary data.</text>
</comment>
<dbReference type="PANTHER" id="PTHR31116">
    <property type="entry name" value="OS04G0501200 PROTEIN"/>
    <property type="match status" value="1"/>
</dbReference>
<dbReference type="InterPro" id="IPR011257">
    <property type="entry name" value="DNA_glycosylase"/>
</dbReference>
<dbReference type="Proteomes" id="UP001372338">
    <property type="component" value="Unassembled WGS sequence"/>
</dbReference>
<reference evidence="3 4" key="1">
    <citation type="submission" date="2024-01" db="EMBL/GenBank/DDBJ databases">
        <title>The genomes of 5 underutilized Papilionoideae crops provide insights into root nodulation and disease resistanc.</title>
        <authorList>
            <person name="Yuan L."/>
        </authorList>
    </citation>
    <scope>NUCLEOTIDE SEQUENCE [LARGE SCALE GENOMIC DNA]</scope>
    <source>
        <strain evidence="3">ZHUSHIDOU_FW_LH</strain>
        <tissue evidence="3">Leaf</tissue>
    </source>
</reference>
<gene>
    <name evidence="3" type="ORF">RIF29_12791</name>
</gene>
<dbReference type="Pfam" id="PF03352">
    <property type="entry name" value="Adenine_glyco"/>
    <property type="match status" value="1"/>
</dbReference>